<evidence type="ECO:0000256" key="6">
    <source>
        <dbReference type="ARBA" id="ARBA00044739"/>
    </source>
</evidence>
<dbReference type="InterPro" id="IPR051476">
    <property type="entry name" value="Bac_ResReg_Asp_Phosphatase"/>
</dbReference>
<dbReference type="EMBL" id="JAHRIP010019929">
    <property type="protein sequence ID" value="MEQ2287744.1"/>
    <property type="molecule type" value="Genomic_DNA"/>
</dbReference>
<feature type="region of interest" description="Disordered" evidence="7">
    <location>
        <begin position="109"/>
        <end position="129"/>
    </location>
</feature>
<evidence type="ECO:0000256" key="5">
    <source>
        <dbReference type="ARBA" id="ARBA00040665"/>
    </source>
</evidence>
<comment type="subcellular location">
    <subcellularLocation>
        <location evidence="1">Cytoplasm</location>
    </subcellularLocation>
</comment>
<evidence type="ECO:0000256" key="1">
    <source>
        <dbReference type="ARBA" id="ARBA00004496"/>
    </source>
</evidence>
<evidence type="ECO:0000256" key="7">
    <source>
        <dbReference type="SAM" id="MobiDB-lite"/>
    </source>
</evidence>
<evidence type="ECO:0000313" key="9">
    <source>
        <dbReference type="Proteomes" id="UP001469553"/>
    </source>
</evidence>
<evidence type="ECO:0000313" key="8">
    <source>
        <dbReference type="EMBL" id="MEQ2287744.1"/>
    </source>
</evidence>
<organism evidence="8 9">
    <name type="scientific">Ameca splendens</name>
    <dbReference type="NCBI Taxonomy" id="208324"/>
    <lineage>
        <taxon>Eukaryota</taxon>
        <taxon>Metazoa</taxon>
        <taxon>Chordata</taxon>
        <taxon>Craniata</taxon>
        <taxon>Vertebrata</taxon>
        <taxon>Euteleostomi</taxon>
        <taxon>Actinopterygii</taxon>
        <taxon>Neopterygii</taxon>
        <taxon>Teleostei</taxon>
        <taxon>Neoteleostei</taxon>
        <taxon>Acanthomorphata</taxon>
        <taxon>Ovalentaria</taxon>
        <taxon>Atherinomorphae</taxon>
        <taxon>Cyprinodontiformes</taxon>
        <taxon>Goodeidae</taxon>
        <taxon>Ameca</taxon>
    </lineage>
</organism>
<keyword evidence="4" id="KW-0802">TPR repeat</keyword>
<sequence length="484" mass="54763">MRPVPCCHGDLTLQLDAENNQTSWTKITAVFVFLCIFPVIKHKRVASGFRMKQSVKSFKNKPVSDLSILSKKEIALFRNSPKQYVCVEMLQDGYHRAFSEVFSLLRSDRDQRSEELPGSSRLQTPPLEEQREKLETLRLHLSRAEKAEREGSWTAVCEERLHLGRYFAHHEDFWLSFHFYHSCADREFGGRSKPATEARLHLADLYQQKGDLEEARQQAEMGLKQAEEGGWVDRDGRPLRLWACTELGKIYSLQGEVFLAVKDYDKAKKLFHQGSKMATEGENKLVEGEAVFRQGLSLHSSKDHHTARQVFSTCIEIFSELQDVKGLVKTYKAIAKSLESEGNMEETLQVLEKSVDICRSSDLQGKLADICLYLGSIYRNLGQPLEACKYLLQGYKAACSAGDVTLLQKAQVKLGRTCALSLIRKYSSDMESSSLTSVKRLVAWKETRGHQDFCSNVADLNLAAFMGQTVSSCLLEEGEGKSQH</sequence>
<reference evidence="8 9" key="1">
    <citation type="submission" date="2021-06" db="EMBL/GenBank/DDBJ databases">
        <authorList>
            <person name="Palmer J.M."/>
        </authorList>
    </citation>
    <scope>NUCLEOTIDE SEQUENCE [LARGE SCALE GENOMIC DNA]</scope>
    <source>
        <strain evidence="8 9">AS_MEX2019</strain>
        <tissue evidence="8">Muscle</tissue>
    </source>
</reference>
<gene>
    <name evidence="8" type="ORF">AMECASPLE_015724</name>
</gene>
<accession>A0ABV0Y1V2</accession>
<name>A0ABV0Y1V2_9TELE</name>
<dbReference type="PANTHER" id="PTHR46630:SF1">
    <property type="entry name" value="TETRATRICOPEPTIDE REPEAT PROTEIN 29"/>
    <property type="match status" value="1"/>
</dbReference>
<evidence type="ECO:0000256" key="2">
    <source>
        <dbReference type="ARBA" id="ARBA00022490"/>
    </source>
</evidence>
<dbReference type="InterPro" id="IPR011990">
    <property type="entry name" value="TPR-like_helical_dom_sf"/>
</dbReference>
<protein>
    <recommendedName>
        <fullName evidence="5">Tetratricopeptide repeat protein 29</fullName>
    </recommendedName>
</protein>
<dbReference type="Pfam" id="PF13181">
    <property type="entry name" value="TPR_8"/>
    <property type="match status" value="2"/>
</dbReference>
<dbReference type="Proteomes" id="UP001469553">
    <property type="component" value="Unassembled WGS sequence"/>
</dbReference>
<keyword evidence="2" id="KW-0963">Cytoplasm</keyword>
<dbReference type="InterPro" id="IPR019734">
    <property type="entry name" value="TPR_rpt"/>
</dbReference>
<keyword evidence="9" id="KW-1185">Reference proteome</keyword>
<dbReference type="PANTHER" id="PTHR46630">
    <property type="entry name" value="TETRATRICOPEPTIDE REPEAT PROTEIN 29"/>
    <property type="match status" value="1"/>
</dbReference>
<evidence type="ECO:0000256" key="4">
    <source>
        <dbReference type="ARBA" id="ARBA00022803"/>
    </source>
</evidence>
<dbReference type="Gene3D" id="1.25.40.10">
    <property type="entry name" value="Tetratricopeptide repeat domain"/>
    <property type="match status" value="1"/>
</dbReference>
<comment type="function">
    <text evidence="6">Axonemal protein which is implicated in axonemal and/or peri-axonemal structure assembly and regulates flagellum assembly and beating and therefore sperm motility.</text>
</comment>
<dbReference type="SUPFAM" id="SSF48452">
    <property type="entry name" value="TPR-like"/>
    <property type="match status" value="2"/>
</dbReference>
<proteinExistence type="predicted"/>
<dbReference type="SMART" id="SM00028">
    <property type="entry name" value="TPR"/>
    <property type="match status" value="5"/>
</dbReference>
<evidence type="ECO:0000256" key="3">
    <source>
        <dbReference type="ARBA" id="ARBA00022737"/>
    </source>
</evidence>
<comment type="caution">
    <text evidence="8">The sequence shown here is derived from an EMBL/GenBank/DDBJ whole genome shotgun (WGS) entry which is preliminary data.</text>
</comment>
<keyword evidence="3" id="KW-0677">Repeat</keyword>